<comment type="function">
    <text evidence="3">Involved in ubiquitin-mediated protein degradation. Regulatory factor in the ubiquitin/proteasome pathway that controls the turnover of proteasome substrates. Targets proteasomes to the nucleus and facilitates the degradation of nuclear proteins.</text>
</comment>
<dbReference type="PANTHER" id="PTHR28032:SF1">
    <property type="entry name" value="FI02826P"/>
    <property type="match status" value="1"/>
</dbReference>
<organism evidence="5 6">
    <name type="scientific">Ambispora leptoticha</name>
    <dbReference type="NCBI Taxonomy" id="144679"/>
    <lineage>
        <taxon>Eukaryota</taxon>
        <taxon>Fungi</taxon>
        <taxon>Fungi incertae sedis</taxon>
        <taxon>Mucoromycota</taxon>
        <taxon>Glomeromycotina</taxon>
        <taxon>Glomeromycetes</taxon>
        <taxon>Archaeosporales</taxon>
        <taxon>Ambisporaceae</taxon>
        <taxon>Ambispora</taxon>
    </lineage>
</organism>
<dbReference type="AlphaFoldDB" id="A0A9N9B7E2"/>
<dbReference type="GO" id="GO:0031965">
    <property type="term" value="C:nuclear membrane"/>
    <property type="evidence" value="ECO:0007669"/>
    <property type="project" value="TreeGrafter"/>
</dbReference>
<proteinExistence type="inferred from homology"/>
<sequence>MSDHSPCIPVPRNPHQTNIFQHNSAFRQLRTYDSSHQMMSISSRFTNRERSFNNAGSTETSKVVGCKRKPSEQDNDVSMSDSRSLSSSPRENQDMDKEFYNPAKRTKTGNFKDFPFNKLLATLDKPQLLTLINNIVDAHPHLQSEITSIIPRPTIQSVTSTLNGLEKKVQESFPYTKWGPKEDDYSFNRVKPAIIEMKDAILDYAAHFTSPEEFPTTTFTFLHLATSFAQRLPNWENHLHNELKRDLLSKLADDWKKAINSASSKVSEGKIYGQLVVNDLAQHNNDTNGNFQEAFDTLVEKFGWITRIQETTSVSSNSSHFTNPMHHHYSNPVMPV</sequence>
<keyword evidence="3" id="KW-0963">Cytoplasm</keyword>
<dbReference type="GO" id="GO:0015031">
    <property type="term" value="P:protein transport"/>
    <property type="evidence" value="ECO:0007669"/>
    <property type="project" value="UniProtKB-UniRule"/>
</dbReference>
<comment type="caution">
    <text evidence="5">The sequence shown here is derived from an EMBL/GenBank/DDBJ whole genome shotgun (WGS) entry which is preliminary data.</text>
</comment>
<dbReference type="InterPro" id="IPR038422">
    <property type="entry name" value="Cut8/Sts1_sf"/>
</dbReference>
<dbReference type="GO" id="GO:0031144">
    <property type="term" value="P:proteasome localization"/>
    <property type="evidence" value="ECO:0007669"/>
    <property type="project" value="UniProtKB-UniRule"/>
</dbReference>
<dbReference type="Pfam" id="PF08559">
    <property type="entry name" value="Cut8"/>
    <property type="match status" value="1"/>
</dbReference>
<dbReference type="GO" id="GO:0005737">
    <property type="term" value="C:cytoplasm"/>
    <property type="evidence" value="ECO:0007669"/>
    <property type="project" value="UniProtKB-SubCell"/>
</dbReference>
<keyword evidence="3" id="KW-0813">Transport</keyword>
<evidence type="ECO:0000256" key="3">
    <source>
        <dbReference type="RuleBase" id="RU368013"/>
    </source>
</evidence>
<feature type="compositionally biased region" description="Polar residues" evidence="4">
    <location>
        <begin position="52"/>
        <end position="61"/>
    </location>
</feature>
<keyword evidence="6" id="KW-1185">Reference proteome</keyword>
<evidence type="ECO:0000256" key="2">
    <source>
        <dbReference type="ARBA" id="ARBA00023242"/>
    </source>
</evidence>
<dbReference type="EMBL" id="CAJVPS010001904">
    <property type="protein sequence ID" value="CAG8554068.1"/>
    <property type="molecule type" value="Genomic_DNA"/>
</dbReference>
<evidence type="ECO:0000313" key="5">
    <source>
        <dbReference type="EMBL" id="CAG8554068.1"/>
    </source>
</evidence>
<evidence type="ECO:0000313" key="6">
    <source>
        <dbReference type="Proteomes" id="UP000789508"/>
    </source>
</evidence>
<keyword evidence="2 3" id="KW-0539">Nucleus</keyword>
<feature type="region of interest" description="Disordered" evidence="4">
    <location>
        <begin position="44"/>
        <end position="106"/>
    </location>
</feature>
<dbReference type="GO" id="GO:0070628">
    <property type="term" value="F:proteasome binding"/>
    <property type="evidence" value="ECO:0007669"/>
    <property type="project" value="TreeGrafter"/>
</dbReference>
<dbReference type="PANTHER" id="PTHR28032">
    <property type="entry name" value="FI02826P"/>
    <property type="match status" value="1"/>
</dbReference>
<dbReference type="GO" id="GO:0071630">
    <property type="term" value="P:nuclear protein quality control by the ubiquitin-proteasome system"/>
    <property type="evidence" value="ECO:0007669"/>
    <property type="project" value="UniProtKB-UniRule"/>
</dbReference>
<dbReference type="InterPro" id="IPR013868">
    <property type="entry name" value="Cut8/Sts1_fam"/>
</dbReference>
<reference evidence="5" key="1">
    <citation type="submission" date="2021-06" db="EMBL/GenBank/DDBJ databases">
        <authorList>
            <person name="Kallberg Y."/>
            <person name="Tangrot J."/>
            <person name="Rosling A."/>
        </authorList>
    </citation>
    <scope>NUCLEOTIDE SEQUENCE</scope>
    <source>
        <strain evidence="5">FL130A</strain>
    </source>
</reference>
<dbReference type="Gene3D" id="1.20.58.1590">
    <property type="entry name" value="Tethering factor for nuclear proteasome Cut8/Sts1"/>
    <property type="match status" value="1"/>
</dbReference>
<gene>
    <name evidence="5" type="ORF">ALEPTO_LOCUS6022</name>
</gene>
<evidence type="ECO:0000256" key="4">
    <source>
        <dbReference type="SAM" id="MobiDB-lite"/>
    </source>
</evidence>
<feature type="compositionally biased region" description="Low complexity" evidence="4">
    <location>
        <begin position="78"/>
        <end position="88"/>
    </location>
</feature>
<comment type="subunit">
    <text evidence="3">Binds the proteasome.</text>
</comment>
<comment type="subcellular location">
    <subcellularLocation>
        <location evidence="3">Cytoplasm</location>
    </subcellularLocation>
    <subcellularLocation>
        <location evidence="3">Nucleus</location>
    </subcellularLocation>
</comment>
<comment type="similarity">
    <text evidence="1 3">Belongs to the cut8/STS1 family.</text>
</comment>
<protein>
    <recommendedName>
        <fullName evidence="3">Tethering factor for nuclear proteasome STS1</fullName>
    </recommendedName>
</protein>
<evidence type="ECO:0000256" key="1">
    <source>
        <dbReference type="ARBA" id="ARBA00006199"/>
    </source>
</evidence>
<accession>A0A9N9B7E2</accession>
<dbReference type="OrthoDB" id="10061064at2759"/>
<dbReference type="Proteomes" id="UP000789508">
    <property type="component" value="Unassembled WGS sequence"/>
</dbReference>
<name>A0A9N9B7E2_9GLOM</name>
<keyword evidence="3" id="KW-0653">Protein transport</keyword>